<keyword evidence="7" id="KW-1185">Reference proteome</keyword>
<name>A0A1X0IF12_9MYCO</name>
<dbReference type="InterPro" id="IPR036291">
    <property type="entry name" value="NAD(P)-bd_dom_sf"/>
</dbReference>
<evidence type="ECO:0000313" key="7">
    <source>
        <dbReference type="Proteomes" id="UP000192513"/>
    </source>
</evidence>
<gene>
    <name evidence="6" type="ORF">BST39_06010</name>
</gene>
<comment type="subcellular location">
    <subcellularLocation>
        <location evidence="1">Peroxisome</location>
    </subcellularLocation>
</comment>
<dbReference type="OrthoDB" id="9810935at2"/>
<organism evidence="6 7">
    <name type="scientific">Mycobacterium paraseoulense</name>
    <dbReference type="NCBI Taxonomy" id="590652"/>
    <lineage>
        <taxon>Bacteria</taxon>
        <taxon>Bacillati</taxon>
        <taxon>Actinomycetota</taxon>
        <taxon>Actinomycetes</taxon>
        <taxon>Mycobacteriales</taxon>
        <taxon>Mycobacteriaceae</taxon>
        <taxon>Mycobacterium</taxon>
    </lineage>
</organism>
<dbReference type="CDD" id="cd09762">
    <property type="entry name" value="HSDL2_SDR_c"/>
    <property type="match status" value="1"/>
</dbReference>
<dbReference type="FunFam" id="3.40.50.720:FF:000301">
    <property type="entry name" value="Hydroxysteroid dehydrogenase like 2"/>
    <property type="match status" value="1"/>
</dbReference>
<dbReference type="NCBIfam" id="NF006133">
    <property type="entry name" value="PRK08278.1"/>
    <property type="match status" value="1"/>
</dbReference>
<evidence type="ECO:0000256" key="5">
    <source>
        <dbReference type="ARBA" id="ARBA00023140"/>
    </source>
</evidence>
<dbReference type="Pfam" id="PF00106">
    <property type="entry name" value="adh_short"/>
    <property type="match status" value="1"/>
</dbReference>
<accession>A0A1X0IF12</accession>
<reference evidence="6 7" key="1">
    <citation type="submission" date="2017-02" db="EMBL/GenBank/DDBJ databases">
        <title>The new phylogeny of genus Mycobacterium.</title>
        <authorList>
            <person name="Tortoli E."/>
            <person name="Trovato A."/>
            <person name="Cirillo D.M."/>
        </authorList>
    </citation>
    <scope>NUCLEOTIDE SEQUENCE [LARGE SCALE GENOMIC DNA]</scope>
    <source>
        <strain evidence="6 7">DSM 45000</strain>
    </source>
</reference>
<dbReference type="GO" id="GO:0016491">
    <property type="term" value="F:oxidoreductase activity"/>
    <property type="evidence" value="ECO:0007669"/>
    <property type="project" value="UniProtKB-KW"/>
</dbReference>
<dbReference type="InterPro" id="IPR002347">
    <property type="entry name" value="SDR_fam"/>
</dbReference>
<dbReference type="Gene3D" id="3.40.50.720">
    <property type="entry name" value="NAD(P)-binding Rossmann-like Domain"/>
    <property type="match status" value="1"/>
</dbReference>
<dbReference type="EMBL" id="MVIE01000005">
    <property type="protein sequence ID" value="ORB45283.1"/>
    <property type="molecule type" value="Genomic_DNA"/>
</dbReference>
<dbReference type="PRINTS" id="PR00081">
    <property type="entry name" value="GDHRDH"/>
</dbReference>
<keyword evidence="4" id="KW-0560">Oxidoreductase</keyword>
<dbReference type="PANTHER" id="PTHR42808">
    <property type="entry name" value="HYDROXYSTEROID DEHYDROGENASE-LIKE PROTEIN 2"/>
    <property type="match status" value="1"/>
</dbReference>
<evidence type="ECO:0000256" key="1">
    <source>
        <dbReference type="ARBA" id="ARBA00004275"/>
    </source>
</evidence>
<evidence type="ECO:0000256" key="3">
    <source>
        <dbReference type="ARBA" id="ARBA00022857"/>
    </source>
</evidence>
<protein>
    <submittedName>
        <fullName evidence="6">Short chain dehydrogenase</fullName>
    </submittedName>
</protein>
<keyword evidence="3" id="KW-0521">NADP</keyword>
<dbReference type="RefSeq" id="WP_083169979.1">
    <property type="nucleotide sequence ID" value="NZ_AP022619.1"/>
</dbReference>
<keyword evidence="5" id="KW-0576">Peroxisome</keyword>
<comment type="caution">
    <text evidence="6">The sequence shown here is derived from an EMBL/GenBank/DDBJ whole genome shotgun (WGS) entry which is preliminary data.</text>
</comment>
<dbReference type="PANTHER" id="PTHR42808:SF3">
    <property type="entry name" value="HYDROXYSTEROID DEHYDROGENASE-LIKE PROTEIN 2"/>
    <property type="match status" value="1"/>
</dbReference>
<comment type="similarity">
    <text evidence="2">Belongs to the short-chain dehydrogenases/reductases (SDR) family.</text>
</comment>
<evidence type="ECO:0000256" key="2">
    <source>
        <dbReference type="ARBA" id="ARBA00006484"/>
    </source>
</evidence>
<evidence type="ECO:0000256" key="4">
    <source>
        <dbReference type="ARBA" id="ARBA00023002"/>
    </source>
</evidence>
<dbReference type="InterPro" id="IPR051935">
    <property type="entry name" value="HSDL2"/>
</dbReference>
<dbReference type="AlphaFoldDB" id="A0A1X0IF12"/>
<dbReference type="SUPFAM" id="SSF51735">
    <property type="entry name" value="NAD(P)-binding Rossmann-fold domains"/>
    <property type="match status" value="1"/>
</dbReference>
<sequence>MSHATSLAGKTMFISGASRGIGLAIAKRAAQDGANIALIAKTAEPHPKLPGTVYTAAKELEDAGGAALPIVGDVRDPDSVESAVAKTVERFGGIDICVNNASAINLGSITEVPMKRFDLMNGIQVRGTYAVSQACIPHLKAAENPHILTLSPPVLLGKEWLKPTAYMMAKFGMTLCALGIAEEMREAGIASNTLWPRTLVATAAVQNLLGGDEAMGRARKPEVYSDAAYVILNKPAREYTGNTLLCEDVLVESGVTDLSVYNCVPGGQLGVDFWVDGVNPPGYSGP</sequence>
<dbReference type="STRING" id="590652.BST39_06010"/>
<proteinExistence type="inferred from homology"/>
<evidence type="ECO:0000313" key="6">
    <source>
        <dbReference type="EMBL" id="ORB45283.1"/>
    </source>
</evidence>
<dbReference type="Proteomes" id="UP000192513">
    <property type="component" value="Unassembled WGS sequence"/>
</dbReference>